<dbReference type="Proteomes" id="UP000758168">
    <property type="component" value="Unassembled WGS sequence"/>
</dbReference>
<dbReference type="Gene3D" id="3.30.870.10">
    <property type="entry name" value="Endonuclease Chain A"/>
    <property type="match status" value="1"/>
</dbReference>
<evidence type="ECO:0008006" key="3">
    <source>
        <dbReference type="Google" id="ProtNLM"/>
    </source>
</evidence>
<sequence length="580" mass="63873">MTLLSPDDRSALISALRPPLGMVLGQAVATTFTLDLETAMSIPIAFARGRSQDLNDPISVMEALRDCRDRIDIFCQAGAIRPPTTQSTLFAFLEPMITQVWQRSRLFHPKIWLLRYDGPLGSRMRLLVLTRNLTADRAWDLAVSLDGEVDPKQRRDRSLPELVKWALSHTKGPALGPRRQERLQGLLGDAARTAWEKPADAWEVTLHALGVGLPNTLKLAGTRALVVSPFIQADGLDLIKARTHVVVSRPEELDRLDDAALSRIDARVLNEAAWLSEGGEDNQLTGLHAKAYVIEYDRRAWNILGSPNATRPGLVGDRRANIEFAVTLEGSKRDFGLDRWLSDDSLGHLLVDYDRQSPSALDETSEALESTLSSLAGVSFSARAAADGDAWSELVWPEESLLYPSTQQVGVELLTTRGRRQALSNGSVDAVCFASLTIPEVTPFLILTVEQDGQSASACLRATLLDDVPERLDHVLMGQVDTAEKFLRWLLMLLAEDPGAGFLVPLDEERSGGSWLVQAQQRGLFEAMVTGLADHPEQLHLIERFVDKVLSSPDNRQVLPEGFVELWQVVRTALARGTAA</sequence>
<dbReference type="EMBL" id="JAGIOB010000001">
    <property type="protein sequence ID" value="MBP2416881.1"/>
    <property type="molecule type" value="Genomic_DNA"/>
</dbReference>
<dbReference type="InterPro" id="IPR059166">
    <property type="entry name" value="PLD-like_cat"/>
</dbReference>
<name>A0ABS4Z752_9ACTN</name>
<reference evidence="1 2" key="1">
    <citation type="submission" date="2021-03" db="EMBL/GenBank/DDBJ databases">
        <title>Sequencing the genomes of 1000 actinobacteria strains.</title>
        <authorList>
            <person name="Klenk H.-P."/>
        </authorList>
    </citation>
    <scope>NUCLEOTIDE SEQUENCE [LARGE SCALE GENOMIC DNA]</scope>
    <source>
        <strain evidence="1 2">DSM 12936</strain>
    </source>
</reference>
<proteinExistence type="predicted"/>
<dbReference type="CDD" id="cd09176">
    <property type="entry name" value="PLDc_unchar6"/>
    <property type="match status" value="1"/>
</dbReference>
<keyword evidence="2" id="KW-1185">Reference proteome</keyword>
<evidence type="ECO:0000313" key="2">
    <source>
        <dbReference type="Proteomes" id="UP000758168"/>
    </source>
</evidence>
<dbReference type="RefSeq" id="WP_210054915.1">
    <property type="nucleotide sequence ID" value="NZ_BAAAMH010000004.1"/>
</dbReference>
<accession>A0ABS4Z752</accession>
<gene>
    <name evidence="1" type="ORF">JOF54_001803</name>
</gene>
<organism evidence="1 2">
    <name type="scientific">Microlunatus capsulatus</name>
    <dbReference type="NCBI Taxonomy" id="99117"/>
    <lineage>
        <taxon>Bacteria</taxon>
        <taxon>Bacillati</taxon>
        <taxon>Actinomycetota</taxon>
        <taxon>Actinomycetes</taxon>
        <taxon>Propionibacteriales</taxon>
        <taxon>Propionibacteriaceae</taxon>
        <taxon>Microlunatus</taxon>
    </lineage>
</organism>
<comment type="caution">
    <text evidence="1">The sequence shown here is derived from an EMBL/GenBank/DDBJ whole genome shotgun (WGS) entry which is preliminary data.</text>
</comment>
<protein>
    <recommendedName>
        <fullName evidence="3">PLD phosphodiesterase domain-containing protein</fullName>
    </recommendedName>
</protein>
<evidence type="ECO:0000313" key="1">
    <source>
        <dbReference type="EMBL" id="MBP2416881.1"/>
    </source>
</evidence>